<reference evidence="2 3" key="1">
    <citation type="submission" date="2024-06" db="EMBL/GenBank/DDBJ databases">
        <authorList>
            <person name="Li Z."/>
            <person name="Jiang Y."/>
        </authorList>
    </citation>
    <scope>NUCLEOTIDE SEQUENCE [LARGE SCALE GENOMIC DNA]</scope>
    <source>
        <strain evidence="2 3">HSW-8</strain>
    </source>
</reference>
<evidence type="ECO:0000256" key="1">
    <source>
        <dbReference type="SAM" id="Phobius"/>
    </source>
</evidence>
<gene>
    <name evidence="2" type="ORF">ABSH63_09345</name>
</gene>
<feature type="transmembrane region" description="Helical" evidence="1">
    <location>
        <begin position="35"/>
        <end position="56"/>
    </location>
</feature>
<protein>
    <recommendedName>
        <fullName evidence="4">Peptidase S9 prolyl oligopeptidase catalytic domain-containing protein</fullName>
    </recommendedName>
</protein>
<dbReference type="SUPFAM" id="SSF53474">
    <property type="entry name" value="alpha/beta-Hydrolases"/>
    <property type="match status" value="1"/>
</dbReference>
<evidence type="ECO:0000313" key="3">
    <source>
        <dbReference type="Proteomes" id="UP001465331"/>
    </source>
</evidence>
<accession>A0ABV2AAC3</accession>
<dbReference type="Gene3D" id="3.40.50.1820">
    <property type="entry name" value="alpha/beta hydrolase"/>
    <property type="match status" value="1"/>
</dbReference>
<keyword evidence="1" id="KW-1133">Transmembrane helix</keyword>
<proteinExistence type="predicted"/>
<keyword evidence="1" id="KW-0472">Membrane</keyword>
<name>A0ABV2AAC3_9GAMM</name>
<keyword evidence="1" id="KW-0812">Transmembrane</keyword>
<dbReference type="PANTHER" id="PTHR13617:SF14">
    <property type="entry name" value="PROTEIN ABHD18"/>
    <property type="match status" value="1"/>
</dbReference>
<evidence type="ECO:0008006" key="4">
    <source>
        <dbReference type="Google" id="ProtNLM"/>
    </source>
</evidence>
<feature type="transmembrane region" description="Helical" evidence="1">
    <location>
        <begin position="91"/>
        <end position="108"/>
    </location>
</feature>
<evidence type="ECO:0000313" key="2">
    <source>
        <dbReference type="EMBL" id="MES0874207.1"/>
    </source>
</evidence>
<dbReference type="Proteomes" id="UP001465331">
    <property type="component" value="Unassembled WGS sequence"/>
</dbReference>
<dbReference type="EMBL" id="JBEPIJ010000009">
    <property type="protein sequence ID" value="MES0874207.1"/>
    <property type="molecule type" value="Genomic_DNA"/>
</dbReference>
<sequence length="472" mass="51997">MAVVHLPPPRPREWLALLPIVAGLYWLLADSGGTWLLLALAPGLLLLGGGLGLLLFPGDARTLGPIAIGSALGAVLSPLACWAAGLGDAFWLLLLSAASFVIAGRLSWLRTASYEGVPEVERSTSMDLKLALDELVLGYFVTAASIPGGALATRICEDAARLEKAITENGWDDDPAALHLPPPPPDDTQVERARLWGIDYEILRFESGFRTPPSLPGDDRWLQHDANRHCHVRLLRHAGAPRPWLLCIHGYRMGRAWMDFSLFSPNWLHHRLGLNLIQPVLPLHGPRSVGTKSGDHFLDGDLTDLLHAEMQTLWDLRRTLAWLRQHEPGARVGVLGFSLGGYNAALLATYEADLDFVIAGIPVIDLAAALWRVLPPAHLRYFAAHGLDEHRYRRLLAPVSPLARPPLQPIERRHIFAATGDRLVPPEHPLALSAHWQVPVTWYQGSHLSVRRERTMRQAVRAALDGAGWTLR</sequence>
<organism evidence="2 3">
    <name type="scientific">Sinimarinibacterium thermocellulolyticum</name>
    <dbReference type="NCBI Taxonomy" id="3170016"/>
    <lineage>
        <taxon>Bacteria</taxon>
        <taxon>Pseudomonadati</taxon>
        <taxon>Pseudomonadota</taxon>
        <taxon>Gammaproteobacteria</taxon>
        <taxon>Nevskiales</taxon>
        <taxon>Nevskiaceae</taxon>
        <taxon>Sinimarinibacterium</taxon>
    </lineage>
</organism>
<keyword evidence="3" id="KW-1185">Reference proteome</keyword>
<feature type="transmembrane region" description="Helical" evidence="1">
    <location>
        <begin position="63"/>
        <end position="85"/>
    </location>
</feature>
<dbReference type="PANTHER" id="PTHR13617">
    <property type="entry name" value="PROTEIN ABHD18"/>
    <property type="match status" value="1"/>
</dbReference>
<dbReference type="InterPro" id="IPR029058">
    <property type="entry name" value="AB_hydrolase_fold"/>
</dbReference>
<dbReference type="RefSeq" id="WP_352889244.1">
    <property type="nucleotide sequence ID" value="NZ_JBEPIJ010000009.1"/>
</dbReference>
<comment type="caution">
    <text evidence="2">The sequence shown here is derived from an EMBL/GenBank/DDBJ whole genome shotgun (WGS) entry which is preliminary data.</text>
</comment>